<evidence type="ECO:0000256" key="1">
    <source>
        <dbReference type="SAM" id="Phobius"/>
    </source>
</evidence>
<comment type="caution">
    <text evidence="2">The sequence shown here is derived from an EMBL/GenBank/DDBJ whole genome shotgun (WGS) entry which is preliminary data.</text>
</comment>
<evidence type="ECO:0000313" key="2">
    <source>
        <dbReference type="EMBL" id="RNA02636.1"/>
    </source>
</evidence>
<keyword evidence="1" id="KW-1133">Transmembrane helix</keyword>
<keyword evidence="1" id="KW-0472">Membrane</keyword>
<dbReference type="Proteomes" id="UP000276133">
    <property type="component" value="Unassembled WGS sequence"/>
</dbReference>
<dbReference type="EMBL" id="REGN01008806">
    <property type="protein sequence ID" value="RNA02636.1"/>
    <property type="molecule type" value="Genomic_DNA"/>
</dbReference>
<dbReference type="AlphaFoldDB" id="A0A3M7PU22"/>
<reference evidence="2 3" key="1">
    <citation type="journal article" date="2018" name="Sci. Rep.">
        <title>Genomic signatures of local adaptation to the degree of environmental predictability in rotifers.</title>
        <authorList>
            <person name="Franch-Gras L."/>
            <person name="Hahn C."/>
            <person name="Garcia-Roger E.M."/>
            <person name="Carmona M.J."/>
            <person name="Serra M."/>
            <person name="Gomez A."/>
        </authorList>
    </citation>
    <scope>NUCLEOTIDE SEQUENCE [LARGE SCALE GENOMIC DNA]</scope>
    <source>
        <strain evidence="2">HYR1</strain>
    </source>
</reference>
<keyword evidence="3" id="KW-1185">Reference proteome</keyword>
<evidence type="ECO:0000313" key="3">
    <source>
        <dbReference type="Proteomes" id="UP000276133"/>
    </source>
</evidence>
<name>A0A3M7PU22_BRAPC</name>
<gene>
    <name evidence="2" type="ORF">BpHYR1_001070</name>
</gene>
<feature type="transmembrane region" description="Helical" evidence="1">
    <location>
        <begin position="39"/>
        <end position="63"/>
    </location>
</feature>
<proteinExistence type="predicted"/>
<keyword evidence="1" id="KW-0812">Transmembrane</keyword>
<protein>
    <submittedName>
        <fullName evidence="2">Uncharacterized protein</fullName>
    </submittedName>
</protein>
<sequence length="100" mass="11668">MIAVSEFDKEIAKFCWLCSIALEYESRIVLGQDGADNVLFIFCLPIFVILNAFFNFNSFVVLLKEIEEKSDIIMKLKDIKDDKILQIVVCNKEFFEMMNK</sequence>
<accession>A0A3M7PU22</accession>
<organism evidence="2 3">
    <name type="scientific">Brachionus plicatilis</name>
    <name type="common">Marine rotifer</name>
    <name type="synonym">Brachionus muelleri</name>
    <dbReference type="NCBI Taxonomy" id="10195"/>
    <lineage>
        <taxon>Eukaryota</taxon>
        <taxon>Metazoa</taxon>
        <taxon>Spiralia</taxon>
        <taxon>Gnathifera</taxon>
        <taxon>Rotifera</taxon>
        <taxon>Eurotatoria</taxon>
        <taxon>Monogononta</taxon>
        <taxon>Pseudotrocha</taxon>
        <taxon>Ploima</taxon>
        <taxon>Brachionidae</taxon>
        <taxon>Brachionus</taxon>
    </lineage>
</organism>